<dbReference type="InterPro" id="IPR050250">
    <property type="entry name" value="Macrolide_Exporter_MacB"/>
</dbReference>
<feature type="transmembrane region" description="Helical" evidence="7">
    <location>
        <begin position="505"/>
        <end position="531"/>
    </location>
</feature>
<dbReference type="AlphaFoldDB" id="A0A0F9NTQ6"/>
<feature type="transmembrane region" description="Helical" evidence="7">
    <location>
        <begin position="115"/>
        <end position="140"/>
    </location>
</feature>
<comment type="similarity">
    <text evidence="6">Belongs to the ABC-4 integral membrane protein family.</text>
</comment>
<feature type="transmembrane region" description="Helical" evidence="7">
    <location>
        <begin position="236"/>
        <end position="260"/>
    </location>
</feature>
<comment type="caution">
    <text evidence="9">The sequence shown here is derived from an EMBL/GenBank/DDBJ whole genome shotgun (WGS) entry which is preliminary data.</text>
</comment>
<dbReference type="GO" id="GO:0022857">
    <property type="term" value="F:transmembrane transporter activity"/>
    <property type="evidence" value="ECO:0007669"/>
    <property type="project" value="TreeGrafter"/>
</dbReference>
<evidence type="ECO:0000259" key="8">
    <source>
        <dbReference type="Pfam" id="PF02687"/>
    </source>
</evidence>
<feature type="domain" description="ABC3 transporter permease C-terminal" evidence="8">
    <location>
        <begin position="514"/>
        <end position="625"/>
    </location>
</feature>
<accession>A0A0F9NTQ6</accession>
<feature type="transmembrane region" description="Helical" evidence="7">
    <location>
        <begin position="21"/>
        <end position="48"/>
    </location>
</feature>
<dbReference type="PANTHER" id="PTHR30572">
    <property type="entry name" value="MEMBRANE COMPONENT OF TRANSPORTER-RELATED"/>
    <property type="match status" value="1"/>
</dbReference>
<evidence type="ECO:0000256" key="4">
    <source>
        <dbReference type="ARBA" id="ARBA00022989"/>
    </source>
</evidence>
<dbReference type="InterPro" id="IPR003838">
    <property type="entry name" value="ABC3_permease_C"/>
</dbReference>
<dbReference type="PANTHER" id="PTHR30572:SF4">
    <property type="entry name" value="ABC TRANSPORTER PERMEASE YTRF"/>
    <property type="match status" value="1"/>
</dbReference>
<protein>
    <recommendedName>
        <fullName evidence="8">ABC3 transporter permease C-terminal domain-containing protein</fullName>
    </recommendedName>
</protein>
<keyword evidence="5 7" id="KW-0472">Membrane</keyword>
<feature type="domain" description="ABC3 transporter permease C-terminal" evidence="8">
    <location>
        <begin position="72"/>
        <end position="188"/>
    </location>
</feature>
<evidence type="ECO:0000256" key="1">
    <source>
        <dbReference type="ARBA" id="ARBA00004651"/>
    </source>
</evidence>
<evidence type="ECO:0000256" key="3">
    <source>
        <dbReference type="ARBA" id="ARBA00022692"/>
    </source>
</evidence>
<organism evidence="9">
    <name type="scientific">marine sediment metagenome</name>
    <dbReference type="NCBI Taxonomy" id="412755"/>
    <lineage>
        <taxon>unclassified sequences</taxon>
        <taxon>metagenomes</taxon>
        <taxon>ecological metagenomes</taxon>
    </lineage>
</organism>
<evidence type="ECO:0000313" key="9">
    <source>
        <dbReference type="EMBL" id="KKM92245.1"/>
    </source>
</evidence>
<proteinExistence type="inferred from homology"/>
<keyword evidence="3 7" id="KW-0812">Transmembrane</keyword>
<dbReference type="EMBL" id="LAZR01006418">
    <property type="protein sequence ID" value="KKM92245.1"/>
    <property type="molecule type" value="Genomic_DNA"/>
</dbReference>
<feature type="transmembrane region" description="Helical" evidence="7">
    <location>
        <begin position="160"/>
        <end position="182"/>
    </location>
</feature>
<evidence type="ECO:0000256" key="2">
    <source>
        <dbReference type="ARBA" id="ARBA00022475"/>
    </source>
</evidence>
<gene>
    <name evidence="9" type="ORF">LCGC14_1220400</name>
</gene>
<name>A0A0F9NTQ6_9ZZZZ</name>
<evidence type="ECO:0000256" key="6">
    <source>
        <dbReference type="ARBA" id="ARBA00038076"/>
    </source>
</evidence>
<keyword evidence="4 7" id="KW-1133">Transmembrane helix</keyword>
<reference evidence="9" key="1">
    <citation type="journal article" date="2015" name="Nature">
        <title>Complex archaea that bridge the gap between prokaryotes and eukaryotes.</title>
        <authorList>
            <person name="Spang A."/>
            <person name="Saw J.H."/>
            <person name="Jorgensen S.L."/>
            <person name="Zaremba-Niedzwiedzka K."/>
            <person name="Martijn J."/>
            <person name="Lind A.E."/>
            <person name="van Eijk R."/>
            <person name="Schleper C."/>
            <person name="Guy L."/>
            <person name="Ettema T.J."/>
        </authorList>
    </citation>
    <scope>NUCLEOTIDE SEQUENCE</scope>
</reference>
<feature type="transmembrane region" description="Helical" evidence="7">
    <location>
        <begin position="596"/>
        <end position="622"/>
    </location>
</feature>
<comment type="subcellular location">
    <subcellularLocation>
        <location evidence="1">Cell membrane</location>
        <topology evidence="1">Multi-pass membrane protein</topology>
    </subcellularLocation>
</comment>
<feature type="transmembrane region" description="Helical" evidence="7">
    <location>
        <begin position="71"/>
        <end position="94"/>
    </location>
</feature>
<sequence>MSSIDFALKDFFRKKRSNYPFLLMITLVVAFTEFLIYFTTAIGLNIFIPTDFINKNFFSGGIYVVYQKFNAIIQVLLIILSVALIVVVTTTLVLSKKRDIAIMRALGTLPRKLYGFYLTEAFILFIIGFFLGLVSGFIAYGVFVLVMEFFNFPIVFYIDLIYTPIMFISSLIGIFVITGYTIRKIGGKSIIKTFSKDIPFNYDASQKLKFILKWLASLGFNLRIAIINTIRKKGEFIRYLIIFTIMALLIFTLGLGTIVLSTSSHGWIQKSQNENIVVIGHKDVINNYSLMYQMFSDPNLLISENNINFTDPQYLFNGSVINEIKDLNGVELVEERLINFYSVEEIQGIYITEDDTYKVVGKDRQDNIPIIGINPETIIQDFEIEGRFFTEEDAFENITIGDGLAYNLFDYALAQSLKISATSKTFHISGVVIDSFYSGYVGYISINESRKLLNLMHNEINIVLIKLHPNTYYGIQQGLDNITKNLGSDFSYLKLDNVFKMNLNFLSYLSLYPIFLIIVISGLAILSLFNYQKVGIIEKSKDFLIMRAIGSKISSIRKILFTESVFIILPSLLLSFGIGMILNTNLLLGRAYLPPLIVPLIFFILILGIFMIFNFLSLIPIVKKINYFNIKDFNI</sequence>
<keyword evidence="2" id="KW-1003">Cell membrane</keyword>
<feature type="transmembrane region" description="Helical" evidence="7">
    <location>
        <begin position="559"/>
        <end position="584"/>
    </location>
</feature>
<evidence type="ECO:0000256" key="5">
    <source>
        <dbReference type="ARBA" id="ARBA00023136"/>
    </source>
</evidence>
<evidence type="ECO:0000256" key="7">
    <source>
        <dbReference type="SAM" id="Phobius"/>
    </source>
</evidence>
<dbReference type="Pfam" id="PF02687">
    <property type="entry name" value="FtsX"/>
    <property type="match status" value="2"/>
</dbReference>
<dbReference type="GO" id="GO:0005886">
    <property type="term" value="C:plasma membrane"/>
    <property type="evidence" value="ECO:0007669"/>
    <property type="project" value="UniProtKB-SubCell"/>
</dbReference>